<protein>
    <submittedName>
        <fullName evidence="1">Uridine kinase</fullName>
    </submittedName>
</protein>
<dbReference type="RefSeq" id="WP_192039666.1">
    <property type="nucleotide sequence ID" value="NZ_JACYWE010000007.1"/>
</dbReference>
<dbReference type="SUPFAM" id="SSF52540">
    <property type="entry name" value="P-loop containing nucleoside triphosphate hydrolases"/>
    <property type="match status" value="1"/>
</dbReference>
<sequence length="190" mass="20937">MSPSRVAINELIELVLRRPPRLGPVRAIAIDGPSGAGKTQFARALKDQLQEQRGTSTAIVPCDAFATWDNPVAWWPTLEATVLEPLASGRPGSYQALEWINGVPRPGPWYAVPVVDFLILEGVSSARRSIAARLTASAWIGWGDDQARLEAAVNRDGEDSRAHLQRWQRFEHGWFPIDGAQHRADIRVTG</sequence>
<organism evidence="1 2">
    <name type="scientific">Lolliginicoccus lacisalsi</name>
    <dbReference type="NCBI Taxonomy" id="2742202"/>
    <lineage>
        <taxon>Bacteria</taxon>
        <taxon>Bacillati</taxon>
        <taxon>Actinomycetota</taxon>
        <taxon>Actinomycetes</taxon>
        <taxon>Mycobacteriales</taxon>
        <taxon>Hoyosellaceae</taxon>
        <taxon>Lolliginicoccus</taxon>
    </lineage>
</organism>
<evidence type="ECO:0000313" key="2">
    <source>
        <dbReference type="Proteomes" id="UP000642993"/>
    </source>
</evidence>
<dbReference type="GO" id="GO:0016301">
    <property type="term" value="F:kinase activity"/>
    <property type="evidence" value="ECO:0007669"/>
    <property type="project" value="UniProtKB-KW"/>
</dbReference>
<dbReference type="Proteomes" id="UP000642993">
    <property type="component" value="Unassembled WGS sequence"/>
</dbReference>
<keyword evidence="1" id="KW-0808">Transferase</keyword>
<dbReference type="EMBL" id="JACYWE010000007">
    <property type="protein sequence ID" value="MBD8507201.1"/>
    <property type="molecule type" value="Genomic_DNA"/>
</dbReference>
<keyword evidence="2" id="KW-1185">Reference proteome</keyword>
<keyword evidence="1" id="KW-0418">Kinase</keyword>
<dbReference type="AlphaFoldDB" id="A0A927PN38"/>
<reference evidence="1" key="1">
    <citation type="submission" date="2020-09" db="EMBL/GenBank/DDBJ databases">
        <title>Hoyosella lacisalsi sp. nov., a halotolerant actinobacterium isolated from soil of Lake Gudzhirganskoe.</title>
        <authorList>
            <person name="Yang Q."/>
            <person name="Guo P.Y."/>
            <person name="Liu S.W."/>
            <person name="Li F.N."/>
            <person name="Sun C.H."/>
        </authorList>
    </citation>
    <scope>NUCLEOTIDE SEQUENCE</scope>
    <source>
        <strain evidence="1">G463</strain>
    </source>
</reference>
<dbReference type="CDD" id="cd02019">
    <property type="entry name" value="NK"/>
    <property type="match status" value="1"/>
</dbReference>
<dbReference type="Gene3D" id="3.40.50.300">
    <property type="entry name" value="P-loop containing nucleotide triphosphate hydrolases"/>
    <property type="match status" value="1"/>
</dbReference>
<accession>A0A927PN38</accession>
<comment type="caution">
    <text evidence="1">The sequence shown here is derived from an EMBL/GenBank/DDBJ whole genome shotgun (WGS) entry which is preliminary data.</text>
</comment>
<evidence type="ECO:0000313" key="1">
    <source>
        <dbReference type="EMBL" id="MBD8507201.1"/>
    </source>
</evidence>
<name>A0A927PN38_9ACTN</name>
<proteinExistence type="predicted"/>
<gene>
    <name evidence="1" type="ORF">HT102_11970</name>
</gene>
<dbReference type="InterPro" id="IPR027417">
    <property type="entry name" value="P-loop_NTPase"/>
</dbReference>